<feature type="transmembrane region" description="Helical" evidence="1">
    <location>
        <begin position="6"/>
        <end position="30"/>
    </location>
</feature>
<evidence type="ECO:0000313" key="3">
    <source>
        <dbReference type="Proteomes" id="UP000189674"/>
    </source>
</evidence>
<organism evidence="2 3">
    <name type="scientific">Anaerohalosphaera lusitana</name>
    <dbReference type="NCBI Taxonomy" id="1936003"/>
    <lineage>
        <taxon>Bacteria</taxon>
        <taxon>Pseudomonadati</taxon>
        <taxon>Planctomycetota</taxon>
        <taxon>Phycisphaerae</taxon>
        <taxon>Sedimentisphaerales</taxon>
        <taxon>Anaerohalosphaeraceae</taxon>
        <taxon>Anaerohalosphaera</taxon>
    </lineage>
</organism>
<dbReference type="PANTHER" id="PTHR30441">
    <property type="entry name" value="DUF748 DOMAIN-CONTAINING PROTEIN"/>
    <property type="match status" value="1"/>
</dbReference>
<dbReference type="KEGG" id="alus:STSP2_01198"/>
<dbReference type="AlphaFoldDB" id="A0A1U9NJX8"/>
<dbReference type="EMBL" id="CP019791">
    <property type="protein sequence ID" value="AQT68044.1"/>
    <property type="molecule type" value="Genomic_DNA"/>
</dbReference>
<dbReference type="RefSeq" id="WP_146660729.1">
    <property type="nucleotide sequence ID" value="NZ_CP019791.1"/>
</dbReference>
<dbReference type="InterPro" id="IPR052894">
    <property type="entry name" value="AsmA-related"/>
</dbReference>
<keyword evidence="3" id="KW-1185">Reference proteome</keyword>
<evidence type="ECO:0000313" key="2">
    <source>
        <dbReference type="EMBL" id="AQT68044.1"/>
    </source>
</evidence>
<dbReference type="GO" id="GO:0005886">
    <property type="term" value="C:plasma membrane"/>
    <property type="evidence" value="ECO:0007669"/>
    <property type="project" value="TreeGrafter"/>
</dbReference>
<dbReference type="GO" id="GO:0090313">
    <property type="term" value="P:regulation of protein targeting to membrane"/>
    <property type="evidence" value="ECO:0007669"/>
    <property type="project" value="TreeGrafter"/>
</dbReference>
<evidence type="ECO:0008006" key="4">
    <source>
        <dbReference type="Google" id="ProtNLM"/>
    </source>
</evidence>
<keyword evidence="1" id="KW-0812">Transmembrane</keyword>
<proteinExistence type="predicted"/>
<reference evidence="3" key="1">
    <citation type="submission" date="2017-02" db="EMBL/GenBank/DDBJ databases">
        <title>Comparative genomics and description of representatives of a novel lineage of planctomycetes thriving in anoxic sediments.</title>
        <authorList>
            <person name="Spring S."/>
            <person name="Bunk B."/>
            <person name="Sproer C."/>
        </authorList>
    </citation>
    <scope>NUCLEOTIDE SEQUENCE [LARGE SCALE GENOMIC DNA]</scope>
    <source>
        <strain evidence="3">ST-NAGAB-D1</strain>
    </source>
</reference>
<dbReference type="PANTHER" id="PTHR30441:SF8">
    <property type="entry name" value="DUF748 DOMAIN-CONTAINING PROTEIN"/>
    <property type="match status" value="1"/>
</dbReference>
<accession>A0A1U9NJX8</accession>
<sequence>MKRKLFWTAGTVVITAVIVVLVIILVKYVAGPEIVRSKAAGEIGKMWGGPVRVEGVTFNYTEPILVENIVLSDEQGREWVALRGITVELEGLLRGKTGIRGVEVDELVGDVYVDGRQVNAPLKPGGEEKKEKAKPARIDHVRIKDGELRLHTEKGDEAFYDDLSLMAERTADRYEINFEQKRTEMGDYALVKGTAGLGGDSPDVDLRWEGERALTPVEAELLLGLFEVDWVETVEGGAKWGFDLRGKIAELEKGLIEGRGEIKDLRLVGREDVLIDGGSFIIEGNNDRFEIRDGKANFCCGSLDYNGYVRPGGEHFAEHGGVVKLTNLDLKQLGANVPNVREFSQGSGNFRCEYSMQGGAMETLSGDGALMLEDADLGSMPIISAIFKTLGLGSFDPLASADVATQFTAEGPVLTFQKGQVGSSLAAVNMQEGGTINMQTKHMDFYVVGTVLGEVEDFFGKLPIAELFVEAKGKLTRLRVEGKWTDPPMELISKQPLEDVGEATLGFFKGVLDTGGDLGKGVLDVLGF</sequence>
<keyword evidence="1" id="KW-0472">Membrane</keyword>
<protein>
    <recommendedName>
        <fullName evidence="4">AsmA-like C-terminal domain-containing protein</fullName>
    </recommendedName>
</protein>
<dbReference type="Proteomes" id="UP000189674">
    <property type="component" value="Chromosome"/>
</dbReference>
<keyword evidence="1" id="KW-1133">Transmembrane helix</keyword>
<evidence type="ECO:0000256" key="1">
    <source>
        <dbReference type="SAM" id="Phobius"/>
    </source>
</evidence>
<gene>
    <name evidence="2" type="ORF">STSP2_01198</name>
</gene>
<name>A0A1U9NJX8_9BACT</name>